<dbReference type="InterPro" id="IPR002068">
    <property type="entry name" value="A-crystallin/Hsp20_dom"/>
</dbReference>
<dbReference type="CDD" id="cd06464">
    <property type="entry name" value="ACD_sHsps-like"/>
    <property type="match status" value="1"/>
</dbReference>
<dbReference type="RefSeq" id="WP_102181744.1">
    <property type="nucleotide sequence ID" value="NZ_NMQE01000342.1"/>
</dbReference>
<comment type="caution">
    <text evidence="4">The sequence shown here is derived from an EMBL/GenBank/DDBJ whole genome shotgun (WGS) entry which is preliminary data.</text>
</comment>
<evidence type="ECO:0000313" key="5">
    <source>
        <dbReference type="Proteomes" id="UP000235081"/>
    </source>
</evidence>
<feature type="domain" description="SHSP" evidence="3">
    <location>
        <begin position="48"/>
        <end position="160"/>
    </location>
</feature>
<name>A0A2N6LFT0_9CYAN</name>
<dbReference type="AlphaFoldDB" id="A0A2N6LFT0"/>
<evidence type="ECO:0000256" key="1">
    <source>
        <dbReference type="PROSITE-ProRule" id="PRU00285"/>
    </source>
</evidence>
<evidence type="ECO:0000313" key="4">
    <source>
        <dbReference type="EMBL" id="PMB22556.1"/>
    </source>
</evidence>
<proteinExistence type="inferred from homology"/>
<dbReference type="EMBL" id="NMQE01000342">
    <property type="protein sequence ID" value="PMB22556.1"/>
    <property type="molecule type" value="Genomic_DNA"/>
</dbReference>
<sequence>MAITRWEPFQGIERWEPFYWEPLREIEDLQRRMNRLFERMFPSGDGGVSALAFVPSVEMEETAEDIRLKLEIPGLESKDLNVEVTEESVAISGERKSETKTEEKGMMRSEFRYGRFERVIPLPAHVQNDKAQAEYKNGILTLTIPKVESEKKKAVKINVA</sequence>
<comment type="similarity">
    <text evidence="1 2">Belongs to the small heat shock protein (HSP20) family.</text>
</comment>
<dbReference type="PANTHER" id="PTHR11527">
    <property type="entry name" value="HEAT-SHOCK PROTEIN 20 FAMILY MEMBER"/>
    <property type="match status" value="1"/>
</dbReference>
<dbReference type="SUPFAM" id="SSF49764">
    <property type="entry name" value="HSP20-like chaperones"/>
    <property type="match status" value="1"/>
</dbReference>
<dbReference type="Proteomes" id="UP000235081">
    <property type="component" value="Unassembled WGS sequence"/>
</dbReference>
<organism evidence="4 5">
    <name type="scientific">Fischerella thermalis CCMEE 5318</name>
    <dbReference type="NCBI Taxonomy" id="2019666"/>
    <lineage>
        <taxon>Bacteria</taxon>
        <taxon>Bacillati</taxon>
        <taxon>Cyanobacteriota</taxon>
        <taxon>Cyanophyceae</taxon>
        <taxon>Nostocales</taxon>
        <taxon>Hapalosiphonaceae</taxon>
        <taxon>Fischerella</taxon>
    </lineage>
</organism>
<accession>A0A2N6LFT0</accession>
<dbReference type="PROSITE" id="PS01031">
    <property type="entry name" value="SHSP"/>
    <property type="match status" value="1"/>
</dbReference>
<evidence type="ECO:0000256" key="2">
    <source>
        <dbReference type="RuleBase" id="RU003616"/>
    </source>
</evidence>
<dbReference type="InterPro" id="IPR008978">
    <property type="entry name" value="HSP20-like_chaperone"/>
</dbReference>
<dbReference type="InterPro" id="IPR031107">
    <property type="entry name" value="Small_HSP"/>
</dbReference>
<evidence type="ECO:0000259" key="3">
    <source>
        <dbReference type="PROSITE" id="PS01031"/>
    </source>
</evidence>
<protein>
    <submittedName>
        <fullName evidence="4">Molecular chaperone</fullName>
    </submittedName>
</protein>
<dbReference type="Pfam" id="PF00011">
    <property type="entry name" value="HSP20"/>
    <property type="match status" value="1"/>
</dbReference>
<gene>
    <name evidence="4" type="ORF">CEN46_12070</name>
</gene>
<reference evidence="4 5" key="1">
    <citation type="submission" date="2017-07" db="EMBL/GenBank/DDBJ databases">
        <title>Genomes of Fischerella (Mastigocladus) sp. strains.</title>
        <authorList>
            <person name="Miller S.R."/>
        </authorList>
    </citation>
    <scope>NUCLEOTIDE SEQUENCE [LARGE SCALE GENOMIC DNA]</scope>
    <source>
        <strain evidence="4 5">CCMEE 5318</strain>
    </source>
</reference>
<dbReference type="Gene3D" id="2.60.40.790">
    <property type="match status" value="1"/>
</dbReference>